<feature type="domain" description="IF140/IFT172/WDR19 TPR" evidence="10">
    <location>
        <begin position="982"/>
        <end position="1137"/>
    </location>
</feature>
<dbReference type="EMBL" id="CDMY01000189">
    <property type="protein sequence ID" value="CEL93772.1"/>
    <property type="molecule type" value="Genomic_DNA"/>
</dbReference>
<evidence type="ECO:0000259" key="10">
    <source>
        <dbReference type="Pfam" id="PF24762"/>
    </source>
</evidence>
<dbReference type="InterPro" id="IPR056168">
    <property type="entry name" value="TPR_IF140/IFT172/WDR19"/>
</dbReference>
<keyword evidence="2" id="KW-0853">WD repeat</keyword>
<dbReference type="PhylomeDB" id="A0A0G4EDI3"/>
<dbReference type="GO" id="GO:0005929">
    <property type="term" value="C:cilium"/>
    <property type="evidence" value="ECO:0007669"/>
    <property type="project" value="UniProtKB-SubCell"/>
</dbReference>
<dbReference type="SUPFAM" id="SSF48452">
    <property type="entry name" value="TPR-like"/>
    <property type="match status" value="1"/>
</dbReference>
<dbReference type="InterPro" id="IPR039468">
    <property type="entry name" value="WDR19_WD40_rpt"/>
</dbReference>
<comment type="subcellular location">
    <subcellularLocation>
        <location evidence="1">Cell projection</location>
        <location evidence="1">Cilium</location>
    </subcellularLocation>
</comment>
<dbReference type="Proteomes" id="UP000041254">
    <property type="component" value="Unassembled WGS sequence"/>
</dbReference>
<keyword evidence="12" id="KW-1185">Reference proteome</keyword>
<dbReference type="InterPro" id="IPR057855">
    <property type="entry name" value="Beta-prop_WDR19_1st"/>
</dbReference>
<dbReference type="SMART" id="SM00320">
    <property type="entry name" value="WD40"/>
    <property type="match status" value="5"/>
</dbReference>
<keyword evidence="3" id="KW-0677">Repeat</keyword>
<evidence type="ECO:0000259" key="8">
    <source>
        <dbReference type="Pfam" id="PF15911"/>
    </source>
</evidence>
<dbReference type="PANTHER" id="PTHR14920:SF0">
    <property type="entry name" value="WD REPEAT DOMAIN 19"/>
    <property type="match status" value="1"/>
</dbReference>
<dbReference type="SUPFAM" id="SSF82171">
    <property type="entry name" value="DPP6 N-terminal domain-like"/>
    <property type="match status" value="1"/>
</dbReference>
<dbReference type="PANTHER" id="PTHR14920">
    <property type="entry name" value="OSMOTIC AVOIDANCE ABNORMAL PROTEIN 1/WD REPEAT MEMBRANE PROTEIN"/>
    <property type="match status" value="1"/>
</dbReference>
<accession>A0A0G4EDI3</accession>
<dbReference type="Pfam" id="PF15911">
    <property type="entry name" value="Beta-prop_WDR19_2nd"/>
    <property type="match status" value="1"/>
</dbReference>
<dbReference type="InParanoid" id="A0A0G4EDI3"/>
<evidence type="ECO:0000256" key="2">
    <source>
        <dbReference type="ARBA" id="ARBA00022574"/>
    </source>
</evidence>
<evidence type="ECO:0000256" key="5">
    <source>
        <dbReference type="ARBA" id="ARBA00023069"/>
    </source>
</evidence>
<dbReference type="InterPro" id="IPR036322">
    <property type="entry name" value="WD40_repeat_dom_sf"/>
</dbReference>
<dbReference type="GO" id="GO:0030991">
    <property type="term" value="C:intraciliary transport particle A"/>
    <property type="evidence" value="ECO:0007669"/>
    <property type="project" value="TreeGrafter"/>
</dbReference>
<dbReference type="OMA" id="NDMLTHT"/>
<dbReference type="GO" id="GO:0060271">
    <property type="term" value="P:cilium assembly"/>
    <property type="evidence" value="ECO:0007669"/>
    <property type="project" value="TreeGrafter"/>
</dbReference>
<dbReference type="InterPro" id="IPR011990">
    <property type="entry name" value="TPR-like_helical_dom_sf"/>
</dbReference>
<dbReference type="SUPFAM" id="SSF50978">
    <property type="entry name" value="WD40 repeat-like"/>
    <property type="match status" value="1"/>
</dbReference>
<dbReference type="InterPro" id="IPR040379">
    <property type="entry name" value="WDR19/dyf-2"/>
</dbReference>
<evidence type="ECO:0000256" key="4">
    <source>
        <dbReference type="ARBA" id="ARBA00022803"/>
    </source>
</evidence>
<gene>
    <name evidence="11" type="ORF">Vbra_7109</name>
</gene>
<feature type="domain" description="WDR19 first beta-propeller" evidence="9">
    <location>
        <begin position="18"/>
        <end position="361"/>
    </location>
</feature>
<feature type="domain" description="WDR19 WD40 repeat" evidence="8">
    <location>
        <begin position="381"/>
        <end position="616"/>
    </location>
</feature>
<name>A0A0G4EDI3_VITBC</name>
<dbReference type="Gene3D" id="1.25.40.470">
    <property type="match status" value="2"/>
</dbReference>
<evidence type="ECO:0000313" key="12">
    <source>
        <dbReference type="Proteomes" id="UP000041254"/>
    </source>
</evidence>
<feature type="domain" description="IF140/IFT172/WDR19 TPR" evidence="10">
    <location>
        <begin position="739"/>
        <end position="866"/>
    </location>
</feature>
<evidence type="ECO:0000256" key="1">
    <source>
        <dbReference type="ARBA" id="ARBA00004138"/>
    </source>
</evidence>
<dbReference type="STRING" id="1169540.A0A0G4EDI3"/>
<reference evidence="11 12" key="1">
    <citation type="submission" date="2014-11" db="EMBL/GenBank/DDBJ databases">
        <authorList>
            <person name="Zhu J."/>
            <person name="Qi W."/>
            <person name="Song R."/>
        </authorList>
    </citation>
    <scope>NUCLEOTIDE SEQUENCE [LARGE SCALE GENOMIC DNA]</scope>
</reference>
<sequence length="1492" mass="161463">MKKLFSVGPQLLGSGPALFAWQPSGPLLATTGPSGRAVFLFDRHGTQVREISLPSSTAPVLALDWDCEGEVLAIVQKGDTVVHLWWSDTAAGGRLETLETHSKEVSFIRWASRSPVLAVGTVKGALVLYNKRTRRKEVIVGKHSKRITTGCWSQSSDLLALAGEDRYVTISTAEGQNVEQVSVKGEPASLQFGGNGGGGGGAGEGRVSLVLSGQSLFLLSLSDVERPLELAFQTKYGAIKGYEWFGESMLLVGFSHGYVVVLSTKAANEMSEELHSTRAHTGANSLDKLCCNHSLQKAATAGEGVVKMWSMKDWREIKHERLELAAMQGGGKGQQTQPSVAVTGLQWSKDGQFLTIATNTGYVHSLLTKLTALSAVSGTQVAFLTSLTEITVVDGLEDGSRDKAVAKALLQTEVEPGFLALGPSHCAAGMNNTGVLVGRQTYVGSVDRVALTDTHAVVSTEGKVVVHRIDAAGGDGSGMEVLPRKDTDKPISEPTVAGPFLIFIQGGTAIQFYDITGGEVVNEYRHSQRVSKIFPSPTGTRVVLIDVQGSAALYNPIDDNCLPIPEYPRTAHTVLWDVAMPSLFAACDAQLVVPFLYSHNTIDGPKITQVCSIDLGRSDDDPSQHPSQHPCTTALPPGNAPILLYDGILLAQQPNGQLAAMRLKSHDALPLPAPLQGCHDALLMPEGSPAGGGGGDDAQRVFSEFRQNLALGRAQAALMCLMELEKASSADNMPPVEALLSRLARRCLELMELEVALQAYRKLRRPDMVTWVQKLMAVEEKLLLRAHIAVHLERFREAQELFMASSCPECALDLHWDLQQWDQALKLAKSMAPHRLPEVYLRCAAQMEQKGEFEQALSHYEQAHIHGLSPDDIHKHPQLEHHNLQASAGLARSCLRVGDTSRGMAIASEISRTAHDPSRPAGVRQAAMGVVRECAALLEGVNQRGEAAELCKLAGLFEKAAALYIQDLDFDSAGPLMHKIGTPKLHAQYAKAKESRGAFMEAATSYEAAQDWEAVVRIFLQQLNDPAKAFDIVRKSHSIGGAELVAEYCKSKGNVSGAIEFLLFAGKMEEAFAVAESRDEMDAFAKALGEGGTSDIHLRIAKHYETRHLLGKAAQHYMTAGHFKQALNLYLRAGESELDNAIAVVGRARDDLLTRILTSYLVGETDNVPKDPSYLYKLQLALGNHEGAARTAVFIARNEQDLGKYQVAHSLLFKTCKDLEAAGLRIPQSLWSDLTLLHSYILVKRLVKLGDHYGAALMLLRVARSIHRFQQHVVPILTSAVVECQRAGLKVSAHQYACILMKPEYRAHVSDQYKKKIESIVRKPVKEEREPDNAPCPTCGAPLPEAQLECPHCLNISPFCIASGKHLVAGDATQCPHCLFPARYSALVEAAGNEGQCPMCSQPLHPHQLERIDIKDILRRHKALVDVQKEKDDTAHTHTHSHTTTNGTQQVVPGGVGGDVRSNGHEGSGSVGQVKVGESQESLATVAVPGGV</sequence>
<dbReference type="Pfam" id="PF23389">
    <property type="entry name" value="Beta-prop_WDR19_1st"/>
    <property type="match status" value="1"/>
</dbReference>
<dbReference type="VEuPathDB" id="CryptoDB:Vbra_7109"/>
<evidence type="ECO:0000256" key="3">
    <source>
        <dbReference type="ARBA" id="ARBA00022737"/>
    </source>
</evidence>
<protein>
    <submittedName>
        <fullName evidence="11">Uncharacterized protein</fullName>
    </submittedName>
</protein>
<feature type="compositionally biased region" description="Low complexity" evidence="7">
    <location>
        <begin position="1442"/>
        <end position="1453"/>
    </location>
</feature>
<evidence type="ECO:0000256" key="7">
    <source>
        <dbReference type="SAM" id="MobiDB-lite"/>
    </source>
</evidence>
<organism evidence="11 12">
    <name type="scientific">Vitrella brassicaformis (strain CCMP3155)</name>
    <dbReference type="NCBI Taxonomy" id="1169540"/>
    <lineage>
        <taxon>Eukaryota</taxon>
        <taxon>Sar</taxon>
        <taxon>Alveolata</taxon>
        <taxon>Colpodellida</taxon>
        <taxon>Vitrellaceae</taxon>
        <taxon>Vitrella</taxon>
    </lineage>
</organism>
<dbReference type="Pfam" id="PF24762">
    <property type="entry name" value="TPR_IF140-IFT172"/>
    <property type="match status" value="2"/>
</dbReference>
<dbReference type="GO" id="GO:0035721">
    <property type="term" value="P:intraciliary retrograde transport"/>
    <property type="evidence" value="ECO:0007669"/>
    <property type="project" value="InterPro"/>
</dbReference>
<evidence type="ECO:0000313" key="11">
    <source>
        <dbReference type="EMBL" id="CEL93772.1"/>
    </source>
</evidence>
<dbReference type="UniPathway" id="UPA00988"/>
<dbReference type="InterPro" id="IPR015943">
    <property type="entry name" value="WD40/YVTN_repeat-like_dom_sf"/>
</dbReference>
<keyword evidence="5" id="KW-0969">Cilium</keyword>
<proteinExistence type="predicted"/>
<evidence type="ECO:0000259" key="9">
    <source>
        <dbReference type="Pfam" id="PF23389"/>
    </source>
</evidence>
<keyword evidence="6" id="KW-0966">Cell projection</keyword>
<dbReference type="OrthoDB" id="10250638at2759"/>
<keyword evidence="4" id="KW-0802">TPR repeat</keyword>
<evidence type="ECO:0000256" key="6">
    <source>
        <dbReference type="ARBA" id="ARBA00023273"/>
    </source>
</evidence>
<feature type="region of interest" description="Disordered" evidence="7">
    <location>
        <begin position="1430"/>
        <end position="1492"/>
    </location>
</feature>
<dbReference type="InterPro" id="IPR001680">
    <property type="entry name" value="WD40_rpt"/>
</dbReference>
<dbReference type="Gene3D" id="2.130.10.10">
    <property type="entry name" value="YVTN repeat-like/Quinoprotein amine dehydrogenase"/>
    <property type="match status" value="2"/>
</dbReference>